<name>A0AAN8PPG5_PATCE</name>
<evidence type="ECO:0000313" key="4">
    <source>
        <dbReference type="Proteomes" id="UP001347796"/>
    </source>
</evidence>
<reference evidence="3 4" key="1">
    <citation type="submission" date="2024-01" db="EMBL/GenBank/DDBJ databases">
        <title>The genome of the rayed Mediterranean limpet Patella caerulea (Linnaeus, 1758).</title>
        <authorList>
            <person name="Anh-Thu Weber A."/>
            <person name="Halstead-Nussloch G."/>
        </authorList>
    </citation>
    <scope>NUCLEOTIDE SEQUENCE [LARGE SCALE GENOMIC DNA]</scope>
    <source>
        <strain evidence="3">AATW-2023a</strain>
        <tissue evidence="3">Whole specimen</tissue>
    </source>
</reference>
<dbReference type="InterPro" id="IPR052607">
    <property type="entry name" value="CEP104-like"/>
</dbReference>
<evidence type="ECO:0000313" key="3">
    <source>
        <dbReference type="EMBL" id="KAK6175361.1"/>
    </source>
</evidence>
<dbReference type="PANTHER" id="PTHR13371">
    <property type="entry name" value="GLYCINE-, GLUTAMATE-, THIENYLCYCLOHEXYLPIPERIDINE-BINDING PROTEIN"/>
    <property type="match status" value="1"/>
</dbReference>
<comment type="caution">
    <text evidence="3">The sequence shown here is derived from an EMBL/GenBank/DDBJ whole genome shotgun (WGS) entry which is preliminary data.</text>
</comment>
<feature type="compositionally biased region" description="Polar residues" evidence="1">
    <location>
        <begin position="303"/>
        <end position="312"/>
    </location>
</feature>
<dbReference type="Pfam" id="PF21038">
    <property type="entry name" value="CEP104_N"/>
    <property type="match status" value="1"/>
</dbReference>
<sequence>MLIDRYFKLFLFFHRFCLYPQDIVIQLDFRSRLRKIQILAHQFLIPKKIEFYVGDVPDGTKPSLESARYTRVGYVSFSDNENSGYKARELKSIHVDAHGVFLKLVLHKNHINKHNLYNQVGLIAINVIGDDIEPTKPDSMDPDFLDLSDKDPIVDGYINKPDYISPQDDLAFDMFQDPEISQIIRKLERKKQEAVLQERDDYEKTLKTTISELQKVGEKLGKMEVEKRQAVENEDYDKAKIKKIQMDELRLQSYKDLHVIDLLELNGAPKNKEVKEPVVDNATHVDSSPRPATPYEEQALPVHTSNTDGEQP</sequence>
<keyword evidence="4" id="KW-1185">Reference proteome</keyword>
<evidence type="ECO:0000259" key="2">
    <source>
        <dbReference type="Pfam" id="PF21038"/>
    </source>
</evidence>
<dbReference type="EMBL" id="JAZGQO010000010">
    <property type="protein sequence ID" value="KAK6175359.1"/>
    <property type="molecule type" value="Genomic_DNA"/>
</dbReference>
<gene>
    <name evidence="3" type="ORF">SNE40_013841</name>
</gene>
<protein>
    <recommendedName>
        <fullName evidence="2">Centrosomal protein CEP104 N-terminal domain-containing protein</fullName>
    </recommendedName>
</protein>
<feature type="region of interest" description="Disordered" evidence="1">
    <location>
        <begin position="270"/>
        <end position="312"/>
    </location>
</feature>
<proteinExistence type="predicted"/>
<evidence type="ECO:0000256" key="1">
    <source>
        <dbReference type="SAM" id="MobiDB-lite"/>
    </source>
</evidence>
<accession>A0AAN8PPG5</accession>
<organism evidence="3 4">
    <name type="scientific">Patella caerulea</name>
    <name type="common">Rayed Mediterranean limpet</name>
    <dbReference type="NCBI Taxonomy" id="87958"/>
    <lineage>
        <taxon>Eukaryota</taxon>
        <taxon>Metazoa</taxon>
        <taxon>Spiralia</taxon>
        <taxon>Lophotrochozoa</taxon>
        <taxon>Mollusca</taxon>
        <taxon>Gastropoda</taxon>
        <taxon>Patellogastropoda</taxon>
        <taxon>Patelloidea</taxon>
        <taxon>Patellidae</taxon>
        <taxon>Patella</taxon>
    </lineage>
</organism>
<feature type="domain" description="Centrosomal protein CEP104 N-terminal" evidence="2">
    <location>
        <begin position="15"/>
        <end position="129"/>
    </location>
</feature>
<dbReference type="InterPro" id="IPR048739">
    <property type="entry name" value="CEP104_N"/>
</dbReference>
<dbReference type="EMBL" id="JAZGQO010000010">
    <property type="protein sequence ID" value="KAK6175361.1"/>
    <property type="molecule type" value="Genomic_DNA"/>
</dbReference>
<dbReference type="GO" id="GO:0005929">
    <property type="term" value="C:cilium"/>
    <property type="evidence" value="ECO:0007669"/>
    <property type="project" value="TreeGrafter"/>
</dbReference>
<dbReference type="Proteomes" id="UP001347796">
    <property type="component" value="Unassembled WGS sequence"/>
</dbReference>
<dbReference type="AlphaFoldDB" id="A0AAN8PPG5"/>
<dbReference type="PANTHER" id="PTHR13371:SF0">
    <property type="entry name" value="CENTROSOMAL PROTEIN OF 104 KDA"/>
    <property type="match status" value="1"/>
</dbReference>